<feature type="region of interest" description="Disordered" evidence="1">
    <location>
        <begin position="494"/>
        <end position="528"/>
    </location>
</feature>
<feature type="compositionally biased region" description="Polar residues" evidence="1">
    <location>
        <begin position="23"/>
        <end position="33"/>
    </location>
</feature>
<feature type="compositionally biased region" description="Basic and acidic residues" evidence="1">
    <location>
        <begin position="51"/>
        <end position="67"/>
    </location>
</feature>
<feature type="compositionally biased region" description="Acidic residues" evidence="1">
    <location>
        <begin position="308"/>
        <end position="328"/>
    </location>
</feature>
<feature type="compositionally biased region" description="Polar residues" evidence="1">
    <location>
        <begin position="295"/>
        <end position="306"/>
    </location>
</feature>
<feature type="compositionally biased region" description="Acidic residues" evidence="1">
    <location>
        <begin position="136"/>
        <end position="147"/>
    </location>
</feature>
<dbReference type="AlphaFoldDB" id="A0A2G8L7U3"/>
<dbReference type="Pfam" id="PF14977">
    <property type="entry name" value="FAM194"/>
    <property type="match status" value="1"/>
</dbReference>
<gene>
    <name evidence="3" type="ORF">BSL78_06759</name>
</gene>
<keyword evidence="4" id="KW-1185">Reference proteome</keyword>
<dbReference type="OrthoDB" id="527209at2759"/>
<feature type="compositionally biased region" description="Basic and acidic residues" evidence="1">
    <location>
        <begin position="206"/>
        <end position="222"/>
    </location>
</feature>
<evidence type="ECO:0000256" key="1">
    <source>
        <dbReference type="SAM" id="MobiDB-lite"/>
    </source>
</evidence>
<feature type="region of interest" description="Disordered" evidence="1">
    <location>
        <begin position="1"/>
        <end position="235"/>
    </location>
</feature>
<feature type="compositionally biased region" description="Polar residues" evidence="1">
    <location>
        <begin position="93"/>
        <end position="103"/>
    </location>
</feature>
<dbReference type="PANTHER" id="PTHR23093">
    <property type="entry name" value="SIMILAR TO CHROMOSOME 3 OPEN READING FRAME 20"/>
    <property type="match status" value="1"/>
</dbReference>
<dbReference type="PANTHER" id="PTHR23093:SF18">
    <property type="entry name" value="GLUTAMATE RICH 6"/>
    <property type="match status" value="1"/>
</dbReference>
<feature type="compositionally biased region" description="Polar residues" evidence="1">
    <location>
        <begin position="279"/>
        <end position="288"/>
    </location>
</feature>
<organism evidence="3 4">
    <name type="scientific">Stichopus japonicus</name>
    <name type="common">Sea cucumber</name>
    <dbReference type="NCBI Taxonomy" id="307972"/>
    <lineage>
        <taxon>Eukaryota</taxon>
        <taxon>Metazoa</taxon>
        <taxon>Echinodermata</taxon>
        <taxon>Eleutherozoa</taxon>
        <taxon>Echinozoa</taxon>
        <taxon>Holothuroidea</taxon>
        <taxon>Aspidochirotacea</taxon>
        <taxon>Aspidochirotida</taxon>
        <taxon>Stichopodidae</taxon>
        <taxon>Apostichopus</taxon>
    </lineage>
</organism>
<dbReference type="Proteomes" id="UP000230750">
    <property type="component" value="Unassembled WGS sequence"/>
</dbReference>
<protein>
    <recommendedName>
        <fullName evidence="2">FAM194 C-terminal domain-containing protein</fullName>
    </recommendedName>
</protein>
<feature type="compositionally biased region" description="Low complexity" evidence="1">
    <location>
        <begin position="34"/>
        <end position="45"/>
    </location>
</feature>
<evidence type="ECO:0000313" key="3">
    <source>
        <dbReference type="EMBL" id="PIK56316.1"/>
    </source>
</evidence>
<feature type="compositionally biased region" description="Basic and acidic residues" evidence="1">
    <location>
        <begin position="151"/>
        <end position="163"/>
    </location>
</feature>
<evidence type="ECO:0000259" key="2">
    <source>
        <dbReference type="Pfam" id="PF14977"/>
    </source>
</evidence>
<dbReference type="EMBL" id="MRZV01000179">
    <property type="protein sequence ID" value="PIK56316.1"/>
    <property type="molecule type" value="Genomic_DNA"/>
</dbReference>
<feature type="region of interest" description="Disordered" evidence="1">
    <location>
        <begin position="272"/>
        <end position="362"/>
    </location>
</feature>
<reference evidence="3 4" key="1">
    <citation type="journal article" date="2017" name="PLoS Biol.">
        <title>The sea cucumber genome provides insights into morphological evolution and visceral regeneration.</title>
        <authorList>
            <person name="Zhang X."/>
            <person name="Sun L."/>
            <person name="Yuan J."/>
            <person name="Sun Y."/>
            <person name="Gao Y."/>
            <person name="Zhang L."/>
            <person name="Li S."/>
            <person name="Dai H."/>
            <person name="Hamel J.F."/>
            <person name="Liu C."/>
            <person name="Yu Y."/>
            <person name="Liu S."/>
            <person name="Lin W."/>
            <person name="Guo K."/>
            <person name="Jin S."/>
            <person name="Xu P."/>
            <person name="Storey K.B."/>
            <person name="Huan P."/>
            <person name="Zhang T."/>
            <person name="Zhou Y."/>
            <person name="Zhang J."/>
            <person name="Lin C."/>
            <person name="Li X."/>
            <person name="Xing L."/>
            <person name="Huo D."/>
            <person name="Sun M."/>
            <person name="Wang L."/>
            <person name="Mercier A."/>
            <person name="Li F."/>
            <person name="Yang H."/>
            <person name="Xiang J."/>
        </authorList>
    </citation>
    <scope>NUCLEOTIDE SEQUENCE [LARGE SCALE GENOMIC DNA]</scope>
    <source>
        <strain evidence="3">Shaxun</strain>
        <tissue evidence="3">Muscle</tissue>
    </source>
</reference>
<evidence type="ECO:0000313" key="4">
    <source>
        <dbReference type="Proteomes" id="UP000230750"/>
    </source>
</evidence>
<proteinExistence type="predicted"/>
<dbReference type="InterPro" id="IPR029281">
    <property type="entry name" value="FAM194_C"/>
</dbReference>
<feature type="compositionally biased region" description="Polar residues" evidence="1">
    <location>
        <begin position="164"/>
        <end position="173"/>
    </location>
</feature>
<dbReference type="STRING" id="307972.A0A2G8L7U3"/>
<sequence>MDGDDQEQEKQTLHEDLQDDAQSDITSVTQQNDVPSRPTVRRSSSNLTIENLRRHEEAIIREDKEQSLKGSSQSGRGTPLDALRTGSPLVPVQAQTRQSSAGQKSLKDDVEIPLTPGESLRTGSGKPLPPIGVERSEDENAAEETDIPDNVLRDDSLVREDSSTLKMKSSHPSILQRPFRRESNTTEEVDREILLSAKSVKSATSRSERSVSFKDHPDREGSAKPLQQSIRLAESPAVREVHRHLVHGQEKVSVSIATETEWSWLESLKLAGLEDGTQLPPSSAGSLSQRRKKSLSTPSHDSNFSDMNEGDEEEDKETVGESEDEDDKEEGKRRVPPLQIDADSEESDTEAADKDNLIPSIGPPRIIQYQREMERPYPNQDLMPVTEDEDDLGPIQGVSDVSLPLSEIREESAVCEFCHGEIKQFPTPEMRIILPAKSYFEKYFVQCGKVANNLRQLLVLYCCPDYHKFVEFAITNTPLSAQPSDELIDITPTPRMAASRHGEPQRRGPPRGSGNERLPDNGPQEPIRPIFMRLKGAGPNETPIIERFFPGGERFMVMFEDGSGTVFYASGNTALHIVKVENGQFIYIAQDDVEKGAKRGALLALFEPQGRGTCYHKNGNIRLNMDQSEGTFADSKGALKKRWHWWDHTTHVHAPPFQPICFALNSALSVRCLAQDQIFLSFSQDKMSLRFNVGVKLKLVAPENIPTPEIDEDELYLAEVRAYVQLVVDKISNQLHFPKSPKLGDIHPPRKLKNDFIRNERKKQENCSRKAMGRGTTVVTVN</sequence>
<feature type="domain" description="FAM194 C-terminal" evidence="2">
    <location>
        <begin position="545"/>
        <end position="743"/>
    </location>
</feature>
<accession>A0A2G8L7U3</accession>
<comment type="caution">
    <text evidence="3">The sequence shown here is derived from an EMBL/GenBank/DDBJ whole genome shotgun (WGS) entry which is preliminary data.</text>
</comment>
<name>A0A2G8L7U3_STIJA</name>